<evidence type="ECO:0000256" key="1">
    <source>
        <dbReference type="ARBA" id="ARBA00006739"/>
    </source>
</evidence>
<evidence type="ECO:0000256" key="3">
    <source>
        <dbReference type="ARBA" id="ARBA00022679"/>
    </source>
</evidence>
<evidence type="ECO:0000259" key="4">
    <source>
        <dbReference type="Pfam" id="PF00535"/>
    </source>
</evidence>
<reference evidence="5 6" key="1">
    <citation type="submission" date="2016-01" db="EMBL/GenBank/DDBJ databases">
        <title>Whole genome sequencing of Myroides marinus L41.</title>
        <authorList>
            <person name="Hong K.W."/>
        </authorList>
    </citation>
    <scope>NUCLEOTIDE SEQUENCE [LARGE SCALE GENOMIC DNA]</scope>
    <source>
        <strain evidence="5 6">L41</strain>
    </source>
</reference>
<evidence type="ECO:0000256" key="2">
    <source>
        <dbReference type="ARBA" id="ARBA00022676"/>
    </source>
</evidence>
<protein>
    <submittedName>
        <fullName evidence="5">Glycosyl transferase</fullName>
    </submittedName>
</protein>
<dbReference type="PANTHER" id="PTHR43685">
    <property type="entry name" value="GLYCOSYLTRANSFERASE"/>
    <property type="match status" value="1"/>
</dbReference>
<dbReference type="InterPro" id="IPR050834">
    <property type="entry name" value="Glycosyltransf_2"/>
</dbReference>
<dbReference type="Gene3D" id="3.90.550.10">
    <property type="entry name" value="Spore Coat Polysaccharide Biosynthesis Protein SpsA, Chain A"/>
    <property type="match status" value="1"/>
</dbReference>
<sequence length="262" mass="31336">MSLYKNDRIEFLKESVESILSQSYSDFDFYIQCDGVVKEECQEYLASITDPRVKVRYREDNKGLAYSLNELLEVVLPLSYEFIARMDADDIALPERFEKQLERFKEDDKLDCLGTWAIEINEKGEEYFRKQMPGNHEGCNELFKKRDCLIHPTVMFRRRYFLKAGLYPLDTYFGEDTIMWMQGFQKGCKFGNVEEYLFKFRLDSNFFERRRGWKHAMSIIDLRSRVNHTLSYGFKANVYMYLYAIAKLMPTKILDSIYKLFR</sequence>
<dbReference type="OrthoDB" id="9810303at2"/>
<dbReference type="InterPro" id="IPR029044">
    <property type="entry name" value="Nucleotide-diphossugar_trans"/>
</dbReference>
<gene>
    <name evidence="5" type="ORF">AV926_06195</name>
</gene>
<feature type="domain" description="Glycosyltransferase 2-like" evidence="4">
    <location>
        <begin position="9"/>
        <end position="161"/>
    </location>
</feature>
<name>A0A161U9Y1_9FLAO</name>
<dbReference type="PANTHER" id="PTHR43685:SF5">
    <property type="entry name" value="GLYCOSYLTRANSFERASE EPSE-RELATED"/>
    <property type="match status" value="1"/>
</dbReference>
<dbReference type="AlphaFoldDB" id="A0A161U9Y1"/>
<dbReference type="EMBL" id="LQNU01000042">
    <property type="protein sequence ID" value="KZE82856.1"/>
    <property type="molecule type" value="Genomic_DNA"/>
</dbReference>
<organism evidence="5 6">
    <name type="scientific">Myroides marinus</name>
    <dbReference type="NCBI Taxonomy" id="703342"/>
    <lineage>
        <taxon>Bacteria</taxon>
        <taxon>Pseudomonadati</taxon>
        <taxon>Bacteroidota</taxon>
        <taxon>Flavobacteriia</taxon>
        <taxon>Flavobacteriales</taxon>
        <taxon>Flavobacteriaceae</taxon>
        <taxon>Myroides</taxon>
    </lineage>
</organism>
<proteinExistence type="inferred from homology"/>
<keyword evidence="2" id="KW-0328">Glycosyltransferase</keyword>
<dbReference type="Pfam" id="PF00535">
    <property type="entry name" value="Glycos_transf_2"/>
    <property type="match status" value="1"/>
</dbReference>
<evidence type="ECO:0000313" key="5">
    <source>
        <dbReference type="EMBL" id="KZE82856.1"/>
    </source>
</evidence>
<comment type="caution">
    <text evidence="5">The sequence shown here is derived from an EMBL/GenBank/DDBJ whole genome shotgun (WGS) entry which is preliminary data.</text>
</comment>
<evidence type="ECO:0000313" key="6">
    <source>
        <dbReference type="Proteomes" id="UP000076630"/>
    </source>
</evidence>
<dbReference type="SUPFAM" id="SSF53448">
    <property type="entry name" value="Nucleotide-diphospho-sugar transferases"/>
    <property type="match status" value="1"/>
</dbReference>
<accession>A0A161U9Y1</accession>
<dbReference type="Proteomes" id="UP000076630">
    <property type="component" value="Unassembled WGS sequence"/>
</dbReference>
<keyword evidence="3 5" id="KW-0808">Transferase</keyword>
<dbReference type="GO" id="GO:0016757">
    <property type="term" value="F:glycosyltransferase activity"/>
    <property type="evidence" value="ECO:0007669"/>
    <property type="project" value="UniProtKB-KW"/>
</dbReference>
<comment type="similarity">
    <text evidence="1">Belongs to the glycosyltransferase 2 family.</text>
</comment>
<dbReference type="InterPro" id="IPR001173">
    <property type="entry name" value="Glyco_trans_2-like"/>
</dbReference>
<keyword evidence="6" id="KW-1185">Reference proteome</keyword>